<comment type="caution">
    <text evidence="1">The sequence shown here is derived from an EMBL/GenBank/DDBJ whole genome shotgun (WGS) entry which is preliminary data.</text>
</comment>
<protein>
    <submittedName>
        <fullName evidence="1">Uncharacterized protein</fullName>
    </submittedName>
</protein>
<organism evidence="1 2">
    <name type="scientific">Peronosclerospora sorghi</name>
    <dbReference type="NCBI Taxonomy" id="230839"/>
    <lineage>
        <taxon>Eukaryota</taxon>
        <taxon>Sar</taxon>
        <taxon>Stramenopiles</taxon>
        <taxon>Oomycota</taxon>
        <taxon>Peronosporomycetes</taxon>
        <taxon>Peronosporales</taxon>
        <taxon>Peronosporaceae</taxon>
        <taxon>Peronosclerospora</taxon>
    </lineage>
</organism>
<name>A0ACC0VZZ9_9STRA</name>
<keyword evidence="2" id="KW-1185">Reference proteome</keyword>
<evidence type="ECO:0000313" key="1">
    <source>
        <dbReference type="EMBL" id="KAI9911428.1"/>
    </source>
</evidence>
<gene>
    <name evidence="1" type="ORF">PsorP6_008901</name>
</gene>
<sequence length="80" mass="9055">MPPKREGVLLETKVALLAYKKQNPAVTHEQLALKFSIASRKTVTDILSKKDKYTKVANEAAEENANIQWKITRDNSFPEV</sequence>
<proteinExistence type="predicted"/>
<dbReference type="EMBL" id="CM047584">
    <property type="protein sequence ID" value="KAI9911428.1"/>
    <property type="molecule type" value="Genomic_DNA"/>
</dbReference>
<evidence type="ECO:0000313" key="2">
    <source>
        <dbReference type="Proteomes" id="UP001163321"/>
    </source>
</evidence>
<reference evidence="1 2" key="1">
    <citation type="journal article" date="2022" name="bioRxiv">
        <title>The genome of the oomycete Peronosclerospora sorghi, a cosmopolitan pathogen of maize and sorghum, is inflated with dispersed pseudogenes.</title>
        <authorList>
            <person name="Fletcher K."/>
            <person name="Martin F."/>
            <person name="Isakeit T."/>
            <person name="Cavanaugh K."/>
            <person name="Magill C."/>
            <person name="Michelmore R."/>
        </authorList>
    </citation>
    <scope>NUCLEOTIDE SEQUENCE [LARGE SCALE GENOMIC DNA]</scope>
    <source>
        <strain evidence="1">P6</strain>
    </source>
</reference>
<dbReference type="Proteomes" id="UP001163321">
    <property type="component" value="Chromosome 5"/>
</dbReference>
<accession>A0ACC0VZZ9</accession>